<dbReference type="EMBL" id="FRDL01000002">
    <property type="protein sequence ID" value="SHN58472.1"/>
    <property type="molecule type" value="Genomic_DNA"/>
</dbReference>
<protein>
    <recommendedName>
        <fullName evidence="4">DNA (Cytosine-5)-methyltransferase 1</fullName>
    </recommendedName>
</protein>
<dbReference type="Proteomes" id="UP000184066">
    <property type="component" value="Unassembled WGS sequence"/>
</dbReference>
<dbReference type="STRING" id="1189325.SAMN04488119_10310"/>
<gene>
    <name evidence="2" type="ORF">SAMN05216200_102499</name>
</gene>
<evidence type="ECO:0000256" key="1">
    <source>
        <dbReference type="SAM" id="MobiDB-lite"/>
    </source>
</evidence>
<evidence type="ECO:0000313" key="3">
    <source>
        <dbReference type="Proteomes" id="UP000184066"/>
    </source>
</evidence>
<feature type="region of interest" description="Disordered" evidence="1">
    <location>
        <begin position="99"/>
        <end position="228"/>
    </location>
</feature>
<accession>A0A1M7SJ72</accession>
<organism evidence="2 3">
    <name type="scientific">Oceanicella actignis</name>
    <dbReference type="NCBI Taxonomy" id="1189325"/>
    <lineage>
        <taxon>Bacteria</taxon>
        <taxon>Pseudomonadati</taxon>
        <taxon>Pseudomonadota</taxon>
        <taxon>Alphaproteobacteria</taxon>
        <taxon>Rhodobacterales</taxon>
        <taxon>Paracoccaceae</taxon>
        <taxon>Oceanicella</taxon>
    </lineage>
</organism>
<proteinExistence type="predicted"/>
<name>A0A1M7SJ72_9RHOB</name>
<dbReference type="AlphaFoldDB" id="A0A1M7SJ72"/>
<feature type="compositionally biased region" description="Basic residues" evidence="1">
    <location>
        <begin position="159"/>
        <end position="168"/>
    </location>
</feature>
<sequence length="331" mass="35659">MTWLYLPPACLPGPETCSASRSAPAPAGSSSGCISRSPDIALWVTSSGKPTPQPLSWRGWKTRPWIRLLSGTTLPASTAARGAMLWTSSLRAIRASRSAWRASAGARTTRATSGRMSPASSARSCRPSSSSRTSPIISASVSPKSPQDWSAWATELRRASSRRRKSVRRTSANGSSSSPTARETNWPTPRACSGTRSSGGNRTEMLARWPTPMASDGNKPSAGKRKAADLTGVSRMWMTPTARDHKDGATTLANTPVNGLLGRQVLVTPKAGGRFCDTPRTLNPAFVEALMGWPTGWTGFGSVATAWSPWLRRMRFELWRLNCWPTDEDVV</sequence>
<evidence type="ECO:0008006" key="4">
    <source>
        <dbReference type="Google" id="ProtNLM"/>
    </source>
</evidence>
<feature type="compositionally biased region" description="Low complexity" evidence="1">
    <location>
        <begin position="99"/>
        <end position="142"/>
    </location>
</feature>
<evidence type="ECO:0000313" key="2">
    <source>
        <dbReference type="EMBL" id="SHN58472.1"/>
    </source>
</evidence>
<keyword evidence="3" id="KW-1185">Reference proteome</keyword>
<feature type="compositionally biased region" description="Polar residues" evidence="1">
    <location>
        <begin position="172"/>
        <end position="187"/>
    </location>
</feature>
<reference evidence="2 3" key="1">
    <citation type="submission" date="2016-12" db="EMBL/GenBank/DDBJ databases">
        <authorList>
            <person name="Song W.-J."/>
            <person name="Kurnit D.M."/>
        </authorList>
    </citation>
    <scope>NUCLEOTIDE SEQUENCE [LARGE SCALE GENOMIC DNA]</scope>
    <source>
        <strain evidence="2 3">CGMCC 1.10808</strain>
    </source>
</reference>